<dbReference type="Proteomes" id="UP000813385">
    <property type="component" value="Unassembled WGS sequence"/>
</dbReference>
<dbReference type="EMBL" id="JAGPXD010000003">
    <property type="protein sequence ID" value="KAH7363533.1"/>
    <property type="molecule type" value="Genomic_DNA"/>
</dbReference>
<gene>
    <name evidence="2" type="ORF">B0T11DRAFT_242636</name>
</gene>
<dbReference type="SUPFAM" id="SSF50685">
    <property type="entry name" value="Barwin-like endoglucanases"/>
    <property type="match status" value="1"/>
</dbReference>
<dbReference type="AlphaFoldDB" id="A0A8K0TNE3"/>
<dbReference type="OrthoDB" id="623670at2759"/>
<dbReference type="PANTHER" id="PTHR31836:SF28">
    <property type="entry name" value="SRCR DOMAIN-CONTAINING PROTEIN-RELATED"/>
    <property type="match status" value="1"/>
</dbReference>
<sequence>MTYYDLGLGACGIDDSGKDNEENIVALSHVLIGTESNTNPFCGKVITIRLGSQTTTAVVRDKCMGCAKEDVDVSKAVFNRLVGSLDPGRVRVEWWSTRAGSGALLLDKPFVAGLGA</sequence>
<accession>A0A8K0TNE3</accession>
<proteinExistence type="predicted"/>
<keyword evidence="1" id="KW-0732">Signal</keyword>
<comment type="caution">
    <text evidence="2">The sequence shown here is derived from an EMBL/GenBank/DDBJ whole genome shotgun (WGS) entry which is preliminary data.</text>
</comment>
<protein>
    <submittedName>
        <fullName evidence="2">RlpA-like double-psi beta-barrel-protein domain-containing protein-containing protein</fullName>
    </submittedName>
</protein>
<organism evidence="2 3">
    <name type="scientific">Plectosphaerella cucumerina</name>
    <dbReference type="NCBI Taxonomy" id="40658"/>
    <lineage>
        <taxon>Eukaryota</taxon>
        <taxon>Fungi</taxon>
        <taxon>Dikarya</taxon>
        <taxon>Ascomycota</taxon>
        <taxon>Pezizomycotina</taxon>
        <taxon>Sordariomycetes</taxon>
        <taxon>Hypocreomycetidae</taxon>
        <taxon>Glomerellales</taxon>
        <taxon>Plectosphaerellaceae</taxon>
        <taxon>Plectosphaerella</taxon>
    </lineage>
</organism>
<evidence type="ECO:0000313" key="3">
    <source>
        <dbReference type="Proteomes" id="UP000813385"/>
    </source>
</evidence>
<reference evidence="2" key="1">
    <citation type="journal article" date="2021" name="Nat. Commun.">
        <title>Genetic determinants of endophytism in the Arabidopsis root mycobiome.</title>
        <authorList>
            <person name="Mesny F."/>
            <person name="Miyauchi S."/>
            <person name="Thiergart T."/>
            <person name="Pickel B."/>
            <person name="Atanasova L."/>
            <person name="Karlsson M."/>
            <person name="Huettel B."/>
            <person name="Barry K.W."/>
            <person name="Haridas S."/>
            <person name="Chen C."/>
            <person name="Bauer D."/>
            <person name="Andreopoulos W."/>
            <person name="Pangilinan J."/>
            <person name="LaButti K."/>
            <person name="Riley R."/>
            <person name="Lipzen A."/>
            <person name="Clum A."/>
            <person name="Drula E."/>
            <person name="Henrissat B."/>
            <person name="Kohler A."/>
            <person name="Grigoriev I.V."/>
            <person name="Martin F.M."/>
            <person name="Hacquard S."/>
        </authorList>
    </citation>
    <scope>NUCLEOTIDE SEQUENCE</scope>
    <source>
        <strain evidence="2">MPI-CAGE-AT-0016</strain>
    </source>
</reference>
<keyword evidence="3" id="KW-1185">Reference proteome</keyword>
<evidence type="ECO:0000313" key="2">
    <source>
        <dbReference type="EMBL" id="KAH7363533.1"/>
    </source>
</evidence>
<dbReference type="InterPro" id="IPR036908">
    <property type="entry name" value="RlpA-like_sf"/>
</dbReference>
<dbReference type="InterPro" id="IPR051477">
    <property type="entry name" value="Expansin_CellWall"/>
</dbReference>
<evidence type="ECO:0000256" key="1">
    <source>
        <dbReference type="ARBA" id="ARBA00022729"/>
    </source>
</evidence>
<dbReference type="Gene3D" id="2.40.40.10">
    <property type="entry name" value="RlpA-like domain"/>
    <property type="match status" value="1"/>
</dbReference>
<name>A0A8K0TNE3_9PEZI</name>
<dbReference type="CDD" id="cd22191">
    <property type="entry name" value="DPBB_RlpA_EXP_N-like"/>
    <property type="match status" value="1"/>
</dbReference>
<dbReference type="PANTHER" id="PTHR31836">
    <property type="match status" value="1"/>
</dbReference>